<dbReference type="EMBL" id="AWXZ01000035">
    <property type="protein sequence ID" value="ESR24159.1"/>
    <property type="molecule type" value="Genomic_DNA"/>
</dbReference>
<dbReference type="PANTHER" id="PTHR43003">
    <property type="entry name" value="DNA-3-METHYLADENINE GLYCOSYLASE"/>
    <property type="match status" value="1"/>
</dbReference>
<gene>
    <name evidence="6" type="ORF">N177_2608</name>
</gene>
<dbReference type="GO" id="GO:0032131">
    <property type="term" value="F:alkylated DNA binding"/>
    <property type="evidence" value="ECO:0007669"/>
    <property type="project" value="TreeGrafter"/>
</dbReference>
<dbReference type="STRING" id="631454.N177_2608"/>
<dbReference type="AlphaFoldDB" id="V4RFJ4"/>
<keyword evidence="4" id="KW-0234">DNA repair</keyword>
<dbReference type="eggNOG" id="COG0122">
    <property type="taxonomic scope" value="Bacteria"/>
</dbReference>
<keyword evidence="6" id="KW-0378">Hydrolase</keyword>
<dbReference type="Gene3D" id="1.10.1670.40">
    <property type="match status" value="1"/>
</dbReference>
<dbReference type="Pfam" id="PF00730">
    <property type="entry name" value="HhH-GPD"/>
    <property type="match status" value="1"/>
</dbReference>
<sequence>MVAAIMSERLNTQEDLARALSALGRRDARLTSLVEREAGTPVRRRTPGLEGLVHCIMGQQVSVASAAAIWGRLKAATHPFDAETLASHSDETLRSAGLSGAKVRTVRALAAAVLDGRLDLDALFRMPDDEARAALVALPGIGPWTAELYLLFCEGRGDIWPAGDLALQVALMDALELPERPNALSAQEIAADWRPHRGAAAHLFWAHYRRIKGRSGVPL</sequence>
<evidence type="ECO:0000256" key="1">
    <source>
        <dbReference type="ARBA" id="ARBA00000086"/>
    </source>
</evidence>
<evidence type="ECO:0000259" key="5">
    <source>
        <dbReference type="SMART" id="SM00478"/>
    </source>
</evidence>
<dbReference type="PANTHER" id="PTHR43003:SF13">
    <property type="entry name" value="DNA-3-METHYLADENINE GLYCOSYLASE 2"/>
    <property type="match status" value="1"/>
</dbReference>
<dbReference type="CDD" id="cd00056">
    <property type="entry name" value="ENDO3c"/>
    <property type="match status" value="1"/>
</dbReference>
<dbReference type="GO" id="GO:0005737">
    <property type="term" value="C:cytoplasm"/>
    <property type="evidence" value="ECO:0007669"/>
    <property type="project" value="TreeGrafter"/>
</dbReference>
<dbReference type="Gene3D" id="1.10.340.30">
    <property type="entry name" value="Hypothetical protein, domain 2"/>
    <property type="match status" value="1"/>
</dbReference>
<dbReference type="InterPro" id="IPR051912">
    <property type="entry name" value="Alkylbase_DNA_Glycosylase/TA"/>
</dbReference>
<evidence type="ECO:0000313" key="7">
    <source>
        <dbReference type="Proteomes" id="UP000017819"/>
    </source>
</evidence>
<comment type="caution">
    <text evidence="6">The sequence shown here is derived from an EMBL/GenBank/DDBJ whole genome shotgun (WGS) entry which is preliminary data.</text>
</comment>
<dbReference type="SUPFAM" id="SSF48150">
    <property type="entry name" value="DNA-glycosylase"/>
    <property type="match status" value="1"/>
</dbReference>
<name>V4RFJ4_9HYPH</name>
<dbReference type="GO" id="GO:0006285">
    <property type="term" value="P:base-excision repair, AP site formation"/>
    <property type="evidence" value="ECO:0007669"/>
    <property type="project" value="TreeGrafter"/>
</dbReference>
<reference evidence="6 7" key="1">
    <citation type="journal article" date="2014" name="Genome Announc.">
        <title>Draft Genome Sequence of Lutibaculum baratangense Strain AMV1T, Isolated from a Mud Volcano in Andamans, India.</title>
        <authorList>
            <person name="Singh A."/>
            <person name="Sreenivas A."/>
            <person name="Sathyanarayana Reddy G."/>
            <person name="Pinnaka A.K."/>
            <person name="Shivaji S."/>
        </authorList>
    </citation>
    <scope>NUCLEOTIDE SEQUENCE [LARGE SCALE GENOMIC DNA]</scope>
    <source>
        <strain evidence="6 7">AMV1</strain>
    </source>
</reference>
<dbReference type="GO" id="GO:0006307">
    <property type="term" value="P:DNA alkylation repair"/>
    <property type="evidence" value="ECO:0007669"/>
    <property type="project" value="TreeGrafter"/>
</dbReference>
<dbReference type="InterPro" id="IPR003265">
    <property type="entry name" value="HhH-GPD_domain"/>
</dbReference>
<evidence type="ECO:0000256" key="3">
    <source>
        <dbReference type="ARBA" id="ARBA00022763"/>
    </source>
</evidence>
<dbReference type="SMART" id="SM00478">
    <property type="entry name" value="ENDO3c"/>
    <property type="match status" value="1"/>
</dbReference>
<dbReference type="GO" id="GO:0032993">
    <property type="term" value="C:protein-DNA complex"/>
    <property type="evidence" value="ECO:0007669"/>
    <property type="project" value="TreeGrafter"/>
</dbReference>
<dbReference type="Proteomes" id="UP000017819">
    <property type="component" value="Unassembled WGS sequence"/>
</dbReference>
<proteinExistence type="predicted"/>
<keyword evidence="7" id="KW-1185">Reference proteome</keyword>
<evidence type="ECO:0000313" key="6">
    <source>
        <dbReference type="EMBL" id="ESR24159.1"/>
    </source>
</evidence>
<feature type="domain" description="HhH-GPD" evidence="5">
    <location>
        <begin position="57"/>
        <end position="210"/>
    </location>
</feature>
<evidence type="ECO:0000256" key="4">
    <source>
        <dbReference type="ARBA" id="ARBA00023204"/>
    </source>
</evidence>
<dbReference type="GO" id="GO:0008725">
    <property type="term" value="F:DNA-3-methyladenine glycosylase activity"/>
    <property type="evidence" value="ECO:0007669"/>
    <property type="project" value="TreeGrafter"/>
</dbReference>
<comment type="catalytic activity">
    <reaction evidence="1">
        <text>Hydrolysis of alkylated DNA, releasing 3-methyladenine, 3-methylguanine, 7-methylguanine and 7-methyladenine.</text>
        <dbReference type="EC" id="3.2.2.21"/>
    </reaction>
</comment>
<dbReference type="EC" id="3.2.2.21" evidence="2"/>
<accession>V4RFJ4</accession>
<keyword evidence="3" id="KW-0227">DNA damage</keyword>
<dbReference type="InterPro" id="IPR011257">
    <property type="entry name" value="DNA_glycosylase"/>
</dbReference>
<protein>
    <recommendedName>
        <fullName evidence="2">DNA-3-methyladenine glycosylase II</fullName>
        <ecNumber evidence="2">3.2.2.21</ecNumber>
    </recommendedName>
</protein>
<evidence type="ECO:0000256" key="2">
    <source>
        <dbReference type="ARBA" id="ARBA00012000"/>
    </source>
</evidence>
<organism evidence="6 7">
    <name type="scientific">Lutibaculum baratangense AMV1</name>
    <dbReference type="NCBI Taxonomy" id="631454"/>
    <lineage>
        <taxon>Bacteria</taxon>
        <taxon>Pseudomonadati</taxon>
        <taxon>Pseudomonadota</taxon>
        <taxon>Alphaproteobacteria</taxon>
        <taxon>Hyphomicrobiales</taxon>
        <taxon>Tepidamorphaceae</taxon>
        <taxon>Lutibaculum</taxon>
    </lineage>
</organism>
<keyword evidence="6" id="KW-0326">Glycosidase</keyword>
<dbReference type="GO" id="GO:0043916">
    <property type="term" value="F:DNA-7-methylguanine glycosylase activity"/>
    <property type="evidence" value="ECO:0007669"/>
    <property type="project" value="TreeGrafter"/>
</dbReference>